<dbReference type="PANTHER" id="PTHR32002:SF62">
    <property type="entry name" value="PROTEIN NLP6-LIKE ISOFORM X1"/>
    <property type="match status" value="1"/>
</dbReference>
<dbReference type="GeneID" id="107806747"/>
<dbReference type="SUPFAM" id="SSF55781">
    <property type="entry name" value="GAF domain-like"/>
    <property type="match status" value="1"/>
</dbReference>
<keyword evidence="1" id="KW-1133">Transmembrane helix</keyword>
<proteinExistence type="predicted"/>
<dbReference type="PANTHER" id="PTHR32002">
    <property type="entry name" value="PROTEIN NLP8"/>
    <property type="match status" value="1"/>
</dbReference>
<evidence type="ECO:0000259" key="2">
    <source>
        <dbReference type="Pfam" id="PF22922"/>
    </source>
</evidence>
<dbReference type="Proteomes" id="UP000790787">
    <property type="component" value="Chromosome 9"/>
</dbReference>
<keyword evidence="1" id="KW-0472">Membrane</keyword>
<dbReference type="Gene3D" id="3.30.450.40">
    <property type="match status" value="1"/>
</dbReference>
<dbReference type="PaxDb" id="4097-A0A1S4BCC3"/>
<reference evidence="4 5" key="2">
    <citation type="submission" date="2025-04" db="UniProtKB">
        <authorList>
            <consortium name="RefSeq"/>
        </authorList>
    </citation>
    <scope>IDENTIFICATION</scope>
</reference>
<dbReference type="InterPro" id="IPR029016">
    <property type="entry name" value="GAF-like_dom_sf"/>
</dbReference>
<dbReference type="RefSeq" id="XP_016486460.1">
    <property type="nucleotide sequence ID" value="XM_016630974.1"/>
</dbReference>
<protein>
    <submittedName>
        <fullName evidence="4 5">Protein NLP7 isoform X1</fullName>
    </submittedName>
</protein>
<dbReference type="GO" id="GO:0003700">
    <property type="term" value="F:DNA-binding transcription factor activity"/>
    <property type="evidence" value="ECO:0007669"/>
    <property type="project" value="InterPro"/>
</dbReference>
<accession>A0A1S4BCC3</accession>
<dbReference type="RefSeq" id="XP_016486459.1">
    <property type="nucleotide sequence ID" value="XM_016630973.1"/>
</dbReference>
<dbReference type="InterPro" id="IPR055081">
    <property type="entry name" value="NLP1-9_GAF"/>
</dbReference>
<evidence type="ECO:0000313" key="5">
    <source>
        <dbReference type="RefSeq" id="XP_016486460.1"/>
    </source>
</evidence>
<dbReference type="Pfam" id="PF22922">
    <property type="entry name" value="GAF_NLP"/>
    <property type="match status" value="1"/>
</dbReference>
<evidence type="ECO:0000313" key="3">
    <source>
        <dbReference type="Proteomes" id="UP000790787"/>
    </source>
</evidence>
<keyword evidence="1" id="KW-0812">Transmembrane</keyword>
<reference key="1">
    <citation type="journal article" date="2014" name="Nat. Commun.">
        <title>The tobacco genome sequence and its comparison with those of tomato and potato.</title>
        <authorList>
            <person name="Sierro N."/>
            <person name="Battey J.N."/>
            <person name="Ouadi S."/>
            <person name="Bakaher N."/>
            <person name="Bovet L."/>
            <person name="Willig A."/>
            <person name="Goepfert S."/>
            <person name="Peitsch M.C."/>
            <person name="Ivanov N.V."/>
        </authorList>
    </citation>
    <scope>NUCLEOTIDE SEQUENCE [LARGE SCALE GENOMIC DNA]</scope>
    <source>
        <strain>cv. TN90</strain>
    </source>
</reference>
<gene>
    <name evidence="4 5 6" type="primary">LOC107806747</name>
</gene>
<feature type="domain" description="NLP1-9 GAF" evidence="2">
    <location>
        <begin position="244"/>
        <end position="401"/>
    </location>
</feature>
<dbReference type="RefSeq" id="XP_016486461.1">
    <property type="nucleotide sequence ID" value="XM_016630975.1"/>
</dbReference>
<feature type="transmembrane region" description="Helical" evidence="1">
    <location>
        <begin position="694"/>
        <end position="714"/>
    </location>
</feature>
<evidence type="ECO:0000313" key="6">
    <source>
        <dbReference type="RefSeq" id="XP_016486461.1"/>
    </source>
</evidence>
<dbReference type="InterPro" id="IPR045012">
    <property type="entry name" value="NLP"/>
</dbReference>
<organism evidence="6">
    <name type="scientific">Nicotiana tabacum</name>
    <name type="common">Common tobacco</name>
    <dbReference type="NCBI Taxonomy" id="4097"/>
    <lineage>
        <taxon>Eukaryota</taxon>
        <taxon>Viridiplantae</taxon>
        <taxon>Streptophyta</taxon>
        <taxon>Embryophyta</taxon>
        <taxon>Tracheophyta</taxon>
        <taxon>Spermatophyta</taxon>
        <taxon>Magnoliopsida</taxon>
        <taxon>eudicotyledons</taxon>
        <taxon>Gunneridae</taxon>
        <taxon>Pentapetalae</taxon>
        <taxon>asterids</taxon>
        <taxon>lamiids</taxon>
        <taxon>Solanales</taxon>
        <taxon>Solanaceae</taxon>
        <taxon>Nicotianoideae</taxon>
        <taxon>Nicotianeae</taxon>
        <taxon>Nicotiana</taxon>
    </lineage>
</organism>
<dbReference type="OrthoDB" id="1261306at2759"/>
<dbReference type="KEGG" id="nta:107806747"/>
<name>A0A1S4BCC3_TOBAC</name>
<dbReference type="AlphaFoldDB" id="A0A1S4BCC3"/>
<keyword evidence="3" id="KW-1185">Reference proteome</keyword>
<dbReference type="STRING" id="4097.A0A1S4BCC3"/>
<sequence length="764" mass="86042">MACENEAFRICSNVSEALSYMPCPLQYTEPNTQNELWIFWSQYNNEFPTVFPITAATTIYHDTIKEKITSALKNAYISDNFGCWLVQFWAPVTSKDHIFLTTCDLPFGLTKLHEGLCFYRSECLKVRIPIVTDSSENEYRLGPTGRVFKHGLPEMSPDVSRYSVADFPQHGSALTAGLGNYLAVPVFEPLSNECAGVLEIIGDKKGSFSQDLVQMVYEMLNKTGFRSSNMYDQPDKKQGLRGLERALKEIEEQLNFICRTHQLPLAQTWLPILDRSNVERFTTAEEQFCICTSAGYEFRAACDMVHLGKSQGVVGRAFLSRSSCFCSDITELRMSEYPLAHVAHRVGLRSSFAICLQSSYTGDCVYILEFFLPQDNKSDCRSPQTMLNMLLISMRRQFRSFKLASGQKLGEELSVEVIPVPSDDGLESFEMCHSGKPISDIEAVARPEKILWFNPLNRLLKSGNTVNLCPENVDLTTSSRTTNTTTNLTNNVRLQTNRAVEEESMMKISERQYRINSTVLQQSVGAKVYGSETTLASQSARNNLGTEHLEVNDMSCSSDQLEYAKGADIYFKETSGGDQFCHVATTFLTHAARPNTQAAGVHKESTIPRKRSDFVNSCFPADELERSAKVPKLSEYEEQQIISKEGGSLLKDNFEGGATWAFEVGSKSMVCPIIVEDLNRPRQMRVEMLCEEPVLFVEIANIIIGIGLTILQWVMETRNDKTWATFVVEANRDVTRIEILYSLVRLLEHIAKVEENLQMSLSMT</sequence>
<evidence type="ECO:0000313" key="4">
    <source>
        <dbReference type="RefSeq" id="XP_016486459.1"/>
    </source>
</evidence>
<evidence type="ECO:0000256" key="1">
    <source>
        <dbReference type="SAM" id="Phobius"/>
    </source>
</evidence>